<protein>
    <recommendedName>
        <fullName evidence="6">Cysteine desulfurase</fullName>
        <ecNumber evidence="5">2.8.1.7</ecNumber>
    </recommendedName>
    <alternativeName>
        <fullName evidence="7">Probable cysteine desulfurase</fullName>
    </alternativeName>
</protein>
<evidence type="ECO:0000256" key="5">
    <source>
        <dbReference type="ARBA" id="ARBA00012239"/>
    </source>
</evidence>
<comment type="similarity">
    <text evidence="4">Belongs to the class-V pyridoxal-phosphate-dependent aminotransferase family. Csd subfamily.</text>
</comment>
<accession>A0ABT1CR47</accession>
<gene>
    <name evidence="12" type="primary">sufS</name>
    <name evidence="12" type="ORF">GTW23_07510</name>
</gene>
<evidence type="ECO:0000256" key="8">
    <source>
        <dbReference type="ARBA" id="ARBA00022679"/>
    </source>
</evidence>
<dbReference type="InterPro" id="IPR010970">
    <property type="entry name" value="Cys_dSase_SufS"/>
</dbReference>
<dbReference type="PIRSF" id="PIRSF005572">
    <property type="entry name" value="NifS"/>
    <property type="match status" value="1"/>
</dbReference>
<dbReference type="InterPro" id="IPR016454">
    <property type="entry name" value="Cysteine_dSase"/>
</dbReference>
<evidence type="ECO:0000256" key="7">
    <source>
        <dbReference type="ARBA" id="ARBA00021850"/>
    </source>
</evidence>
<dbReference type="InterPro" id="IPR015422">
    <property type="entry name" value="PyrdxlP-dep_Trfase_small"/>
</dbReference>
<dbReference type="InterPro" id="IPR000192">
    <property type="entry name" value="Aminotrans_V_dom"/>
</dbReference>
<comment type="catalytic activity">
    <reaction evidence="10">
        <text>(sulfur carrier)-H + L-cysteine = (sulfur carrier)-SH + L-alanine</text>
        <dbReference type="Rhea" id="RHEA:43892"/>
        <dbReference type="Rhea" id="RHEA-COMP:14737"/>
        <dbReference type="Rhea" id="RHEA-COMP:14739"/>
        <dbReference type="ChEBI" id="CHEBI:29917"/>
        <dbReference type="ChEBI" id="CHEBI:35235"/>
        <dbReference type="ChEBI" id="CHEBI:57972"/>
        <dbReference type="ChEBI" id="CHEBI:64428"/>
        <dbReference type="EC" id="2.8.1.7"/>
    </reaction>
</comment>
<reference evidence="12 13" key="1">
    <citation type="submission" date="2020-01" db="EMBL/GenBank/DDBJ databases">
        <title>Genomes of bacteria type strains.</title>
        <authorList>
            <person name="Chen J."/>
            <person name="Zhu S."/>
            <person name="Yang J."/>
        </authorList>
    </citation>
    <scope>NUCLEOTIDE SEQUENCE [LARGE SCALE GENOMIC DNA]</scope>
    <source>
        <strain evidence="12 13">DSM 16655</strain>
    </source>
</reference>
<dbReference type="PANTHER" id="PTHR43586:SF8">
    <property type="entry name" value="CYSTEINE DESULFURASE 1, CHLOROPLASTIC"/>
    <property type="match status" value="1"/>
</dbReference>
<organism evidence="12 13">
    <name type="scientific">Hoeflea alexandrii</name>
    <dbReference type="NCBI Taxonomy" id="288436"/>
    <lineage>
        <taxon>Bacteria</taxon>
        <taxon>Pseudomonadati</taxon>
        <taxon>Pseudomonadota</taxon>
        <taxon>Alphaproteobacteria</taxon>
        <taxon>Hyphomicrobiales</taxon>
        <taxon>Rhizobiaceae</taxon>
        <taxon>Hoeflea</taxon>
    </lineage>
</organism>
<keyword evidence="9" id="KW-0663">Pyridoxal phosphate</keyword>
<dbReference type="NCBIfam" id="TIGR01979">
    <property type="entry name" value="sufS"/>
    <property type="match status" value="1"/>
</dbReference>
<feature type="domain" description="Aminotransferase class V" evidence="11">
    <location>
        <begin position="31"/>
        <end position="400"/>
    </location>
</feature>
<dbReference type="Gene3D" id="3.90.1150.10">
    <property type="entry name" value="Aspartate Aminotransferase, domain 1"/>
    <property type="match status" value="1"/>
</dbReference>
<dbReference type="EC" id="2.8.1.7" evidence="5"/>
<dbReference type="CDD" id="cd06453">
    <property type="entry name" value="SufS_like"/>
    <property type="match status" value="1"/>
</dbReference>
<name>A0ABT1CR47_9HYPH</name>
<evidence type="ECO:0000256" key="6">
    <source>
        <dbReference type="ARBA" id="ARBA00013558"/>
    </source>
</evidence>
<dbReference type="InterPro" id="IPR015421">
    <property type="entry name" value="PyrdxlP-dep_Trfase_major"/>
</dbReference>
<dbReference type="EMBL" id="JAAAML010000001">
    <property type="protein sequence ID" value="MCO6408020.1"/>
    <property type="molecule type" value="Genomic_DNA"/>
</dbReference>
<evidence type="ECO:0000256" key="1">
    <source>
        <dbReference type="ARBA" id="ARBA00001933"/>
    </source>
</evidence>
<evidence type="ECO:0000313" key="13">
    <source>
        <dbReference type="Proteomes" id="UP001320715"/>
    </source>
</evidence>
<comment type="cofactor">
    <cofactor evidence="1">
        <name>pyridoxal 5'-phosphate</name>
        <dbReference type="ChEBI" id="CHEBI:597326"/>
    </cofactor>
</comment>
<comment type="function">
    <text evidence="2">Catalyzes the removal of elemental sulfur and selenium atoms from L-cysteine, L-cystine, L-selenocysteine, and L-selenocystine to produce L-alanine.</text>
</comment>
<dbReference type="Proteomes" id="UP001320715">
    <property type="component" value="Unassembled WGS sequence"/>
</dbReference>
<keyword evidence="8" id="KW-0808">Transferase</keyword>
<evidence type="ECO:0000256" key="4">
    <source>
        <dbReference type="ARBA" id="ARBA00010447"/>
    </source>
</evidence>
<evidence type="ECO:0000256" key="9">
    <source>
        <dbReference type="ARBA" id="ARBA00022898"/>
    </source>
</evidence>
<comment type="function">
    <text evidence="3">Catalyzes the removal of elemental sulfur atoms from cysteine to produce alanine. Seems to participate in the biosynthesis of the nitrogenase metalloclusters by providing the inorganic sulfur required for the Fe-S core formation.</text>
</comment>
<keyword evidence="13" id="KW-1185">Reference proteome</keyword>
<dbReference type="InterPro" id="IPR015424">
    <property type="entry name" value="PyrdxlP-dep_Trfase"/>
</dbReference>
<dbReference type="SUPFAM" id="SSF53383">
    <property type="entry name" value="PLP-dependent transferases"/>
    <property type="match status" value="1"/>
</dbReference>
<sequence length="412" mass="45170">MAEILNQTYDVEAVRRDFPILSRKVHDKPLVYLDNGASAQKPQAMIDAVSHAYANEYANVHRGLHYLSNAATDAYENAREIVKRFLNAPSVDNVVFTKSTTEAINTVAYGYGQPFIGEGDEIVITIMEHHSNIVPWHFLRERQGAKIIWVGVDDQGNFDLDDFRKALTDRTKLVAIAHMSNVLGTVVDVKEVCRIAHERGVKVLVDGSQAAVHMPVDVQDIDCDWYVMTGHKLYGPSGIGVLYGKTDALNAMQPFMGGGEMIVDVSEDSVTYNDPPHRFEAGTPPIVQAIGLGASLDYMEKLGRDRIAAHEADLTSYAQQRLSAVNALRLIGTAPGKGAIFAFEIEGIHAHDVSMLIDRSGVAVRAGTHCAQPLLKRFGATSTCRASMGLYNTRAEIDVLVEALEKARAFFS</sequence>
<evidence type="ECO:0000313" key="12">
    <source>
        <dbReference type="EMBL" id="MCO6408020.1"/>
    </source>
</evidence>
<dbReference type="PANTHER" id="PTHR43586">
    <property type="entry name" value="CYSTEINE DESULFURASE"/>
    <property type="match status" value="1"/>
</dbReference>
<proteinExistence type="inferred from homology"/>
<comment type="caution">
    <text evidence="12">The sequence shown here is derived from an EMBL/GenBank/DDBJ whole genome shotgun (WGS) entry which is preliminary data.</text>
</comment>
<evidence type="ECO:0000256" key="3">
    <source>
        <dbReference type="ARBA" id="ARBA00003120"/>
    </source>
</evidence>
<evidence type="ECO:0000256" key="10">
    <source>
        <dbReference type="ARBA" id="ARBA00050776"/>
    </source>
</evidence>
<evidence type="ECO:0000259" key="11">
    <source>
        <dbReference type="Pfam" id="PF00266"/>
    </source>
</evidence>
<dbReference type="RefSeq" id="WP_152008524.1">
    <property type="nucleotide sequence ID" value="NZ_JAAAML010000001.1"/>
</dbReference>
<evidence type="ECO:0000256" key="2">
    <source>
        <dbReference type="ARBA" id="ARBA00002824"/>
    </source>
</evidence>
<dbReference type="Pfam" id="PF00266">
    <property type="entry name" value="Aminotran_5"/>
    <property type="match status" value="1"/>
</dbReference>
<dbReference type="Gene3D" id="3.40.640.10">
    <property type="entry name" value="Type I PLP-dependent aspartate aminotransferase-like (Major domain)"/>
    <property type="match status" value="1"/>
</dbReference>